<dbReference type="PRINTS" id="PR00032">
    <property type="entry name" value="HTHARAC"/>
</dbReference>
<keyword evidence="1" id="KW-0805">Transcription regulation</keyword>
<dbReference type="InterPro" id="IPR020449">
    <property type="entry name" value="Tscrpt_reg_AraC-type_HTH"/>
</dbReference>
<proteinExistence type="predicted"/>
<dbReference type="Proteomes" id="UP000712570">
    <property type="component" value="Unassembled WGS sequence"/>
</dbReference>
<dbReference type="SUPFAM" id="SSF46689">
    <property type="entry name" value="Homeodomain-like"/>
    <property type="match status" value="2"/>
</dbReference>
<sequence>MGKKEEQLLDAATLEWRKTEQGYSLWADHATQPVMHGTFIEQELRPGLALHGTTVSFRQGISGKSEINAGLKLIVMLEGEISAHFGRTHLQLGGAKASCVLLSAQTTQSFKRVVEQAGQQRQVVLTISEDWLAQSGMGDVQDWVAIEELQGPALSSRSWQASPEVLSLAAKLLQTGHASSPLHPLQQESRALNLLLAALQQISPQQPTRLDMRAQQRIQQLLELFHHSPRNDWSLATLSHAVGSNPTTLQKQFRQSTGHSIAEYMRSYRLKLARNELQQGQSVTEAALNAGYNSPANFATAFKRQFGLSPREVRL</sequence>
<evidence type="ECO:0000256" key="2">
    <source>
        <dbReference type="ARBA" id="ARBA00023125"/>
    </source>
</evidence>
<gene>
    <name evidence="5" type="ORF">HA050_11460</name>
</gene>
<dbReference type="InterPro" id="IPR009057">
    <property type="entry name" value="Homeodomain-like_sf"/>
</dbReference>
<dbReference type="RefSeq" id="WP_166826030.1">
    <property type="nucleotide sequence ID" value="NZ_JAAOLX010000005.1"/>
</dbReference>
<evidence type="ECO:0000313" key="5">
    <source>
        <dbReference type="EMBL" id="NHQ86735.1"/>
    </source>
</evidence>
<dbReference type="PROSITE" id="PS00041">
    <property type="entry name" value="HTH_ARAC_FAMILY_1"/>
    <property type="match status" value="1"/>
</dbReference>
<protein>
    <submittedName>
        <fullName evidence="5">Helix-turn-helix transcriptional regulator</fullName>
    </submittedName>
</protein>
<keyword evidence="2" id="KW-0238">DNA-binding</keyword>
<accession>A0ABX0KQ84</accession>
<dbReference type="Pfam" id="PF12833">
    <property type="entry name" value="HTH_18"/>
    <property type="match status" value="1"/>
</dbReference>
<comment type="caution">
    <text evidence="5">The sequence shown here is derived from an EMBL/GenBank/DDBJ whole genome shotgun (WGS) entry which is preliminary data.</text>
</comment>
<feature type="domain" description="HTH araC/xylS-type" evidence="4">
    <location>
        <begin position="219"/>
        <end position="315"/>
    </location>
</feature>
<dbReference type="PANTHER" id="PTHR47893">
    <property type="entry name" value="REGULATORY PROTEIN PCHR"/>
    <property type="match status" value="1"/>
</dbReference>
<dbReference type="PROSITE" id="PS01124">
    <property type="entry name" value="HTH_ARAC_FAMILY_2"/>
    <property type="match status" value="1"/>
</dbReference>
<dbReference type="InterPro" id="IPR018060">
    <property type="entry name" value="HTH_AraC"/>
</dbReference>
<dbReference type="SMART" id="SM00342">
    <property type="entry name" value="HTH_ARAC"/>
    <property type="match status" value="1"/>
</dbReference>
<name>A0ABX0KQ84_9NEIS</name>
<dbReference type="PANTHER" id="PTHR47893:SF1">
    <property type="entry name" value="REGULATORY PROTEIN PCHR"/>
    <property type="match status" value="1"/>
</dbReference>
<evidence type="ECO:0000256" key="3">
    <source>
        <dbReference type="ARBA" id="ARBA00023163"/>
    </source>
</evidence>
<keyword evidence="3" id="KW-0804">Transcription</keyword>
<dbReference type="Gene3D" id="1.10.10.60">
    <property type="entry name" value="Homeodomain-like"/>
    <property type="match status" value="1"/>
</dbReference>
<dbReference type="InterPro" id="IPR018062">
    <property type="entry name" value="HTH_AraC-typ_CS"/>
</dbReference>
<keyword evidence="6" id="KW-1185">Reference proteome</keyword>
<organism evidence="5 6">
    <name type="scientific">Iodobacter violaceini</name>
    <dbReference type="NCBI Taxonomy" id="3044271"/>
    <lineage>
        <taxon>Bacteria</taxon>
        <taxon>Pseudomonadati</taxon>
        <taxon>Pseudomonadota</taxon>
        <taxon>Betaproteobacteria</taxon>
        <taxon>Neisseriales</taxon>
        <taxon>Chitinibacteraceae</taxon>
        <taxon>Iodobacter</taxon>
    </lineage>
</organism>
<dbReference type="EMBL" id="JAAOLX010000005">
    <property type="protein sequence ID" value="NHQ86735.1"/>
    <property type="molecule type" value="Genomic_DNA"/>
</dbReference>
<dbReference type="InterPro" id="IPR053142">
    <property type="entry name" value="PchR_regulatory_protein"/>
</dbReference>
<evidence type="ECO:0000256" key="1">
    <source>
        <dbReference type="ARBA" id="ARBA00023015"/>
    </source>
</evidence>
<evidence type="ECO:0000313" key="6">
    <source>
        <dbReference type="Proteomes" id="UP000712570"/>
    </source>
</evidence>
<reference evidence="5 6" key="1">
    <citation type="submission" date="2020-03" db="EMBL/GenBank/DDBJ databases">
        <title>Draft genome sequence of environmentally isolated violet-colored cultures.</title>
        <authorList>
            <person name="Wilson H.S."/>
        </authorList>
    </citation>
    <scope>NUCLEOTIDE SEQUENCE [LARGE SCALE GENOMIC DNA]</scope>
    <source>
        <strain evidence="5 6">HSC-16F04</strain>
    </source>
</reference>
<evidence type="ECO:0000259" key="4">
    <source>
        <dbReference type="PROSITE" id="PS01124"/>
    </source>
</evidence>